<comment type="subcellular location">
    <subcellularLocation>
        <location evidence="5">Cell membrane</location>
        <topology evidence="5">Multi-pass membrane protein</topology>
    </subcellularLocation>
    <subcellularLocation>
        <location evidence="1">Membrane</location>
        <topology evidence="1">Multi-pass membrane protein</topology>
    </subcellularLocation>
</comment>
<evidence type="ECO:0000313" key="7">
    <source>
        <dbReference type="EMBL" id="GGL61075.1"/>
    </source>
</evidence>
<sequence length="254" mass="28047">MMTILKTMIVTSLRDKITLFYSIIFPIGLLIGLGYYFNNDAYTPKLLTGVIALSSLFWGVSGIAFQVHGQRSRGVYQLLKLTPFPVIGFIFLMTAARTILGIVINLVVLFTGTLFFNVAINLGQVLALLGMMFIGILCFTCLGFLISNFAHNEGQISIISNLLFMPMIFGTDTFYSLHSAPGWVVKMGELFPLGYYVHGLRSALGTSNMSFTGSVMILVIFTFVLLLLSAVTFNQEGKGQIRLKKVMRNPDHVA</sequence>
<dbReference type="InterPro" id="IPR047817">
    <property type="entry name" value="ABC2_TM_bact-type"/>
</dbReference>
<evidence type="ECO:0000256" key="3">
    <source>
        <dbReference type="ARBA" id="ARBA00022989"/>
    </source>
</evidence>
<keyword evidence="5" id="KW-1003">Cell membrane</keyword>
<feature type="transmembrane region" description="Helical" evidence="5">
    <location>
        <begin position="125"/>
        <end position="146"/>
    </location>
</feature>
<dbReference type="PANTHER" id="PTHR43229">
    <property type="entry name" value="NODULATION PROTEIN J"/>
    <property type="match status" value="1"/>
</dbReference>
<evidence type="ECO:0000256" key="4">
    <source>
        <dbReference type="ARBA" id="ARBA00023136"/>
    </source>
</evidence>
<proteinExistence type="inferred from homology"/>
<dbReference type="InterPro" id="IPR013525">
    <property type="entry name" value="ABC2_TM"/>
</dbReference>
<feature type="domain" description="ABC transmembrane type-2" evidence="6">
    <location>
        <begin position="7"/>
        <end position="236"/>
    </location>
</feature>
<feature type="transmembrane region" description="Helical" evidence="5">
    <location>
        <begin position="211"/>
        <end position="233"/>
    </location>
</feature>
<dbReference type="InterPro" id="IPR000412">
    <property type="entry name" value="ABC_2_transport"/>
</dbReference>
<evidence type="ECO:0000256" key="2">
    <source>
        <dbReference type="ARBA" id="ARBA00022692"/>
    </source>
</evidence>
<evidence type="ECO:0000256" key="5">
    <source>
        <dbReference type="RuleBase" id="RU361157"/>
    </source>
</evidence>
<dbReference type="InterPro" id="IPR051784">
    <property type="entry name" value="Nod_factor_ABC_transporter"/>
</dbReference>
<feature type="transmembrane region" description="Helical" evidence="5">
    <location>
        <begin position="43"/>
        <end position="65"/>
    </location>
</feature>
<keyword evidence="3 5" id="KW-1133">Transmembrane helix</keyword>
<feature type="transmembrane region" description="Helical" evidence="5">
    <location>
        <begin position="20"/>
        <end position="37"/>
    </location>
</feature>
<dbReference type="Pfam" id="PF01061">
    <property type="entry name" value="ABC2_membrane"/>
    <property type="match status" value="1"/>
</dbReference>
<evidence type="ECO:0000256" key="1">
    <source>
        <dbReference type="ARBA" id="ARBA00004141"/>
    </source>
</evidence>
<keyword evidence="5" id="KW-0813">Transport</keyword>
<gene>
    <name evidence="7" type="ORF">GCM10007968_26320</name>
</gene>
<evidence type="ECO:0000313" key="8">
    <source>
        <dbReference type="Proteomes" id="UP000654670"/>
    </source>
</evidence>
<keyword evidence="4 5" id="KW-0472">Membrane</keyword>
<dbReference type="AlphaFoldDB" id="A0A917S6A8"/>
<evidence type="ECO:0000259" key="6">
    <source>
        <dbReference type="PROSITE" id="PS51012"/>
    </source>
</evidence>
<accession>A0A917S6A8</accession>
<dbReference type="PROSITE" id="PS51012">
    <property type="entry name" value="ABC_TM2"/>
    <property type="match status" value="1"/>
</dbReference>
<reference evidence="7" key="2">
    <citation type="submission" date="2020-09" db="EMBL/GenBank/DDBJ databases">
        <authorList>
            <person name="Sun Q."/>
            <person name="Ohkuma M."/>
        </authorList>
    </citation>
    <scope>NUCLEOTIDE SEQUENCE</scope>
    <source>
        <strain evidence="7">JCM 15325</strain>
    </source>
</reference>
<keyword evidence="8" id="KW-1185">Reference proteome</keyword>
<reference evidence="7" key="1">
    <citation type="journal article" date="2014" name="Int. J. Syst. Evol. Microbiol.">
        <title>Complete genome sequence of Corynebacterium casei LMG S-19264T (=DSM 44701T), isolated from a smear-ripened cheese.</title>
        <authorList>
            <consortium name="US DOE Joint Genome Institute (JGI-PGF)"/>
            <person name="Walter F."/>
            <person name="Albersmeier A."/>
            <person name="Kalinowski J."/>
            <person name="Ruckert C."/>
        </authorList>
    </citation>
    <scope>NUCLEOTIDE SEQUENCE</scope>
    <source>
        <strain evidence="7">JCM 15325</strain>
    </source>
</reference>
<protein>
    <recommendedName>
        <fullName evidence="5">Transport permease protein</fullName>
    </recommendedName>
</protein>
<dbReference type="RefSeq" id="WP_188804103.1">
    <property type="nucleotide sequence ID" value="NZ_BMOK01000013.1"/>
</dbReference>
<dbReference type="Proteomes" id="UP000654670">
    <property type="component" value="Unassembled WGS sequence"/>
</dbReference>
<organism evidence="7 8">
    <name type="scientific">Sporolactobacillus putidus</name>
    <dbReference type="NCBI Taxonomy" id="492735"/>
    <lineage>
        <taxon>Bacteria</taxon>
        <taxon>Bacillati</taxon>
        <taxon>Bacillota</taxon>
        <taxon>Bacilli</taxon>
        <taxon>Bacillales</taxon>
        <taxon>Sporolactobacillaceae</taxon>
        <taxon>Sporolactobacillus</taxon>
    </lineage>
</organism>
<dbReference type="PIRSF" id="PIRSF006648">
    <property type="entry name" value="DrrB"/>
    <property type="match status" value="1"/>
</dbReference>
<name>A0A917S6A8_9BACL</name>
<dbReference type="EMBL" id="BMOK01000013">
    <property type="protein sequence ID" value="GGL61075.1"/>
    <property type="molecule type" value="Genomic_DNA"/>
</dbReference>
<comment type="caution">
    <text evidence="7">The sequence shown here is derived from an EMBL/GenBank/DDBJ whole genome shotgun (WGS) entry which is preliminary data.</text>
</comment>
<dbReference type="PANTHER" id="PTHR43229:SF2">
    <property type="entry name" value="NODULATION PROTEIN J"/>
    <property type="match status" value="1"/>
</dbReference>
<feature type="transmembrane region" description="Helical" evidence="5">
    <location>
        <begin position="158"/>
        <end position="177"/>
    </location>
</feature>
<keyword evidence="2 5" id="KW-0812">Transmembrane</keyword>
<feature type="transmembrane region" description="Helical" evidence="5">
    <location>
        <begin position="86"/>
        <end position="119"/>
    </location>
</feature>
<dbReference type="GO" id="GO:0140359">
    <property type="term" value="F:ABC-type transporter activity"/>
    <property type="evidence" value="ECO:0007669"/>
    <property type="project" value="InterPro"/>
</dbReference>
<comment type="similarity">
    <text evidence="5">Belongs to the ABC-2 integral membrane protein family.</text>
</comment>
<dbReference type="GO" id="GO:0043190">
    <property type="term" value="C:ATP-binding cassette (ABC) transporter complex"/>
    <property type="evidence" value="ECO:0007669"/>
    <property type="project" value="InterPro"/>
</dbReference>